<sequence length="218" mass="24209">MKPTVHIVRHGQSLHNVERGYPHRDPPLTAAGQEATKRIKIPCTPDLIIISPMTRTIQTATNMFPAIFTTVPFPVTVQIWPDLRETYEAECNKGLSLAAISTKFPSLDFADCPAEWDYPPHTVAGANARAESVRRRLKEVSEVYRNIVVITHRGFIEFLVRGSRFDVCETRSYRFGRRDGREDAEAGISGEAQEGFEYGPTVLVPVGILEPGGESAVS</sequence>
<reference evidence="1" key="2">
    <citation type="submission" date="2020-09" db="EMBL/GenBank/DDBJ databases">
        <title>Reference genome assembly for Australian Ascochyta lentis isolate Al4.</title>
        <authorList>
            <person name="Lee R.C."/>
            <person name="Farfan-Caceres L.M."/>
            <person name="Debler J.W."/>
            <person name="Williams A.H."/>
            <person name="Henares B.M."/>
        </authorList>
    </citation>
    <scope>NUCLEOTIDE SEQUENCE</scope>
    <source>
        <strain evidence="1">Al4</strain>
    </source>
</reference>
<dbReference type="SMART" id="SM00855">
    <property type="entry name" value="PGAM"/>
    <property type="match status" value="1"/>
</dbReference>
<dbReference type="GO" id="GO:0016791">
    <property type="term" value="F:phosphatase activity"/>
    <property type="evidence" value="ECO:0007669"/>
    <property type="project" value="TreeGrafter"/>
</dbReference>
<dbReference type="InterPro" id="IPR029033">
    <property type="entry name" value="His_PPase_superfam"/>
</dbReference>
<protein>
    <recommendedName>
        <fullName evidence="3">Phosphoglycerate mutase-like protein</fullName>
    </recommendedName>
</protein>
<dbReference type="Pfam" id="PF00300">
    <property type="entry name" value="His_Phos_1"/>
    <property type="match status" value="1"/>
</dbReference>
<dbReference type="PROSITE" id="PS00175">
    <property type="entry name" value="PG_MUTASE"/>
    <property type="match status" value="1"/>
</dbReference>
<organism evidence="1 2">
    <name type="scientific">Ascochyta lentis</name>
    <dbReference type="NCBI Taxonomy" id="205686"/>
    <lineage>
        <taxon>Eukaryota</taxon>
        <taxon>Fungi</taxon>
        <taxon>Dikarya</taxon>
        <taxon>Ascomycota</taxon>
        <taxon>Pezizomycotina</taxon>
        <taxon>Dothideomycetes</taxon>
        <taxon>Pleosporomycetidae</taxon>
        <taxon>Pleosporales</taxon>
        <taxon>Pleosporineae</taxon>
        <taxon>Didymellaceae</taxon>
        <taxon>Ascochyta</taxon>
    </lineage>
</organism>
<dbReference type="Proteomes" id="UP000651452">
    <property type="component" value="Unassembled WGS sequence"/>
</dbReference>
<gene>
    <name evidence="1" type="ORF">EKO04_007193</name>
</gene>
<dbReference type="EMBL" id="RZGK01000012">
    <property type="protein sequence ID" value="KAF9695284.1"/>
    <property type="molecule type" value="Genomic_DNA"/>
</dbReference>
<proteinExistence type="predicted"/>
<dbReference type="InterPro" id="IPR013078">
    <property type="entry name" value="His_Pase_superF_clade-1"/>
</dbReference>
<accession>A0A8H7IZP5</accession>
<dbReference type="CDD" id="cd07067">
    <property type="entry name" value="HP_PGM_like"/>
    <property type="match status" value="1"/>
</dbReference>
<dbReference type="PANTHER" id="PTHR48100">
    <property type="entry name" value="BROAD-SPECIFICITY PHOSPHATASE YOR283W-RELATED"/>
    <property type="match status" value="1"/>
</dbReference>
<evidence type="ECO:0000313" key="1">
    <source>
        <dbReference type="EMBL" id="KAF9695284.1"/>
    </source>
</evidence>
<comment type="caution">
    <text evidence="1">The sequence shown here is derived from an EMBL/GenBank/DDBJ whole genome shotgun (WGS) entry which is preliminary data.</text>
</comment>
<dbReference type="OrthoDB" id="496981at2759"/>
<dbReference type="InterPro" id="IPR001345">
    <property type="entry name" value="PG/BPGM_mutase_AS"/>
</dbReference>
<name>A0A8H7IZP5_9PLEO</name>
<evidence type="ECO:0008006" key="3">
    <source>
        <dbReference type="Google" id="ProtNLM"/>
    </source>
</evidence>
<dbReference type="AlphaFoldDB" id="A0A8H7IZP5"/>
<evidence type="ECO:0000313" key="2">
    <source>
        <dbReference type="Proteomes" id="UP000651452"/>
    </source>
</evidence>
<reference evidence="1" key="1">
    <citation type="submission" date="2018-12" db="EMBL/GenBank/DDBJ databases">
        <authorList>
            <person name="Syme R.A."/>
            <person name="Farfan-Caceres L."/>
            <person name="Lichtenzveig J."/>
        </authorList>
    </citation>
    <scope>NUCLEOTIDE SEQUENCE</scope>
    <source>
        <strain evidence="1">Al4</strain>
    </source>
</reference>
<keyword evidence="2" id="KW-1185">Reference proteome</keyword>
<dbReference type="PANTHER" id="PTHR48100:SF54">
    <property type="entry name" value="PHOSPHATASE SPAC5H10.03-RELATED"/>
    <property type="match status" value="1"/>
</dbReference>
<dbReference type="GO" id="GO:0005737">
    <property type="term" value="C:cytoplasm"/>
    <property type="evidence" value="ECO:0007669"/>
    <property type="project" value="TreeGrafter"/>
</dbReference>
<dbReference type="InterPro" id="IPR050275">
    <property type="entry name" value="PGM_Phosphatase"/>
</dbReference>
<dbReference type="Gene3D" id="3.40.50.1240">
    <property type="entry name" value="Phosphoglycerate mutase-like"/>
    <property type="match status" value="1"/>
</dbReference>
<dbReference type="SUPFAM" id="SSF53254">
    <property type="entry name" value="Phosphoglycerate mutase-like"/>
    <property type="match status" value="1"/>
</dbReference>